<dbReference type="InParanoid" id="D6Z757"/>
<name>D6Z757_DESAT</name>
<evidence type="ECO:0000256" key="1">
    <source>
        <dbReference type="SAM" id="Phobius"/>
    </source>
</evidence>
<dbReference type="PROSITE" id="PS00409">
    <property type="entry name" value="PROKAR_NTER_METHYL"/>
    <property type="match status" value="1"/>
</dbReference>
<accession>D6Z757</accession>
<dbReference type="STRING" id="589865.DaAHT2_2379"/>
<gene>
    <name evidence="2" type="ordered locus">DaAHT2_2379</name>
</gene>
<protein>
    <recommendedName>
        <fullName evidence="4">Prepilin-type N-terminal cleavage/methylation domain-containing protein</fullName>
    </recommendedName>
</protein>
<sequence>MKLSGCKQGFTLLEIIITLVVAALAGLVTFTFVSHTVVRSGEPVHSAQALAQVKAPLEESTALYNGYLREELTWSEFKSELDILLAAHNGPEPEPVNISGEDFEILQVTFTGAHGQELTALFSQ</sequence>
<organism evidence="2 3">
    <name type="scientific">Desulfurivibrio alkaliphilus (strain DSM 19089 / UNIQEM U267 / AHT2)</name>
    <dbReference type="NCBI Taxonomy" id="589865"/>
    <lineage>
        <taxon>Bacteria</taxon>
        <taxon>Pseudomonadati</taxon>
        <taxon>Thermodesulfobacteriota</taxon>
        <taxon>Desulfobulbia</taxon>
        <taxon>Desulfobulbales</taxon>
        <taxon>Desulfobulbaceae</taxon>
        <taxon>Desulfurivibrio</taxon>
    </lineage>
</organism>
<keyword evidence="1" id="KW-0812">Transmembrane</keyword>
<keyword evidence="1" id="KW-0472">Membrane</keyword>
<dbReference type="InterPro" id="IPR012902">
    <property type="entry name" value="N_methyl_site"/>
</dbReference>
<dbReference type="OrthoDB" id="5523151at2"/>
<dbReference type="EMBL" id="CP001940">
    <property type="protein sequence ID" value="ADH87044.1"/>
    <property type="molecule type" value="Genomic_DNA"/>
</dbReference>
<dbReference type="AlphaFoldDB" id="D6Z757"/>
<proteinExistence type="predicted"/>
<evidence type="ECO:0000313" key="2">
    <source>
        <dbReference type="EMBL" id="ADH87044.1"/>
    </source>
</evidence>
<evidence type="ECO:0000313" key="3">
    <source>
        <dbReference type="Proteomes" id="UP000001508"/>
    </source>
</evidence>
<evidence type="ECO:0008006" key="4">
    <source>
        <dbReference type="Google" id="ProtNLM"/>
    </source>
</evidence>
<dbReference type="KEGG" id="dak:DaAHT2_2379"/>
<keyword evidence="1" id="KW-1133">Transmembrane helix</keyword>
<dbReference type="eggNOG" id="COG4968">
    <property type="taxonomic scope" value="Bacteria"/>
</dbReference>
<dbReference type="NCBIfam" id="TIGR02532">
    <property type="entry name" value="IV_pilin_GFxxxE"/>
    <property type="match status" value="1"/>
</dbReference>
<reference evidence="3" key="1">
    <citation type="submission" date="2010-02" db="EMBL/GenBank/DDBJ databases">
        <title>Complete sequence of Desulfurivibrio alkaliphilus AHT2.</title>
        <authorList>
            <consortium name="US DOE Joint Genome Institute"/>
            <person name="Pitluck S."/>
            <person name="Chertkov O."/>
            <person name="Detter J.C."/>
            <person name="Han C."/>
            <person name="Tapia R."/>
            <person name="Larimer F."/>
            <person name="Land M."/>
            <person name="Hauser L."/>
            <person name="Kyrpides N."/>
            <person name="Mikhailova N."/>
            <person name="Sorokin D.Y."/>
            <person name="Muyzer G."/>
            <person name="Woyke T."/>
        </authorList>
    </citation>
    <scope>NUCLEOTIDE SEQUENCE [LARGE SCALE GENOMIC DNA]</scope>
    <source>
        <strain evidence="3">DSM 19089 / UNIQEM U267 / AHT2</strain>
    </source>
</reference>
<keyword evidence="3" id="KW-1185">Reference proteome</keyword>
<dbReference type="RefSeq" id="WP_013164557.1">
    <property type="nucleotide sequence ID" value="NC_014216.1"/>
</dbReference>
<feature type="transmembrane region" description="Helical" evidence="1">
    <location>
        <begin position="12"/>
        <end position="33"/>
    </location>
</feature>
<dbReference type="Proteomes" id="UP000001508">
    <property type="component" value="Chromosome"/>
</dbReference>
<dbReference type="Pfam" id="PF07963">
    <property type="entry name" value="N_methyl"/>
    <property type="match status" value="1"/>
</dbReference>
<dbReference type="HOGENOM" id="CLU_2000203_0_0_7"/>